<reference evidence="7 8" key="1">
    <citation type="submission" date="2023-01" db="EMBL/GenBank/DDBJ databases">
        <title>Analysis of 21 Apiospora genomes using comparative genomics revels a genus with tremendous synthesis potential of carbohydrate active enzymes and secondary metabolites.</title>
        <authorList>
            <person name="Sorensen T."/>
        </authorList>
    </citation>
    <scope>NUCLEOTIDE SEQUENCE [LARGE SCALE GENOMIC DNA]</scope>
    <source>
        <strain evidence="7 8">CBS 24483</strain>
    </source>
</reference>
<dbReference type="InterPro" id="IPR006968">
    <property type="entry name" value="RUS_fam"/>
</dbReference>
<dbReference type="PANTHER" id="PTHR12770:SF31">
    <property type="entry name" value="RUS FAMILY MEMBER 1"/>
    <property type="match status" value="1"/>
</dbReference>
<evidence type="ECO:0000256" key="5">
    <source>
        <dbReference type="ARBA" id="ARBA00023136"/>
    </source>
</evidence>
<organism evidence="7 8">
    <name type="scientific">Apiospora aurea</name>
    <dbReference type="NCBI Taxonomy" id="335848"/>
    <lineage>
        <taxon>Eukaryota</taxon>
        <taxon>Fungi</taxon>
        <taxon>Dikarya</taxon>
        <taxon>Ascomycota</taxon>
        <taxon>Pezizomycotina</taxon>
        <taxon>Sordariomycetes</taxon>
        <taxon>Xylariomycetidae</taxon>
        <taxon>Amphisphaeriales</taxon>
        <taxon>Apiosporaceae</taxon>
        <taxon>Apiospora</taxon>
    </lineage>
</organism>
<evidence type="ECO:0000256" key="3">
    <source>
        <dbReference type="ARBA" id="ARBA00022692"/>
    </source>
</evidence>
<keyword evidence="8" id="KW-1185">Reference proteome</keyword>
<dbReference type="InterPro" id="IPR054549">
    <property type="entry name" value="UVB_sens_RUS_dom"/>
</dbReference>
<dbReference type="RefSeq" id="XP_066697958.1">
    <property type="nucleotide sequence ID" value="XM_066845560.1"/>
</dbReference>
<dbReference type="Pfam" id="PF04884">
    <property type="entry name" value="UVB_sens_prot"/>
    <property type="match status" value="1"/>
</dbReference>
<keyword evidence="5" id="KW-0472">Membrane</keyword>
<keyword evidence="4" id="KW-1133">Transmembrane helix</keyword>
<name>A0ABR1Q7D6_9PEZI</name>
<feature type="domain" description="Protein root UVB sensitive/RUS" evidence="6">
    <location>
        <begin position="42"/>
        <end position="277"/>
    </location>
</feature>
<evidence type="ECO:0000313" key="7">
    <source>
        <dbReference type="EMBL" id="KAK7948452.1"/>
    </source>
</evidence>
<evidence type="ECO:0000256" key="1">
    <source>
        <dbReference type="ARBA" id="ARBA00004370"/>
    </source>
</evidence>
<evidence type="ECO:0000313" key="8">
    <source>
        <dbReference type="Proteomes" id="UP001391051"/>
    </source>
</evidence>
<comment type="caution">
    <text evidence="7">The sequence shown here is derived from an EMBL/GenBank/DDBJ whole genome shotgun (WGS) entry which is preliminary data.</text>
</comment>
<dbReference type="Proteomes" id="UP001391051">
    <property type="component" value="Unassembled WGS sequence"/>
</dbReference>
<dbReference type="PANTHER" id="PTHR12770">
    <property type="entry name" value="RUS1 FAMILY PROTEIN C16ORF58"/>
    <property type="match status" value="1"/>
</dbReference>
<protein>
    <recommendedName>
        <fullName evidence="6">Protein root UVB sensitive/RUS domain-containing protein</fullName>
    </recommendedName>
</protein>
<sequence length="396" mass="43233">MEQSGLKVVGVVDESGHVVCAYRQDENKDDSWRAVPQKKTVGSYAKALFDIFLPAGYPHSVTLDYKPYQIYDSLQAFSSSIAGMLSNRAVLQGMGVGDAGSSATGAVLLSVLQDSTGRLATIVFAHRFGQAIEPECKFYRFAADLFNDTALLLDVLTPVLPTYPKIMALCAAGILRSLCGVAAGAAKASLSTHFAKNGNLAELNAKDGSQETVITLMGMLAGSLFVRVVEGRQAVWYWMFILVGIHLWTNYQAVRSVQMRTLNRQRASIVVDEYLHTSVILRPDQVARSELVLLWKAPPICFCQTFPQEMRLKDSDMDCLNSKNYFITTCGTSPGKTIILREGATSRDALRAYMEALANGNDKVAEDQFWQALSSAGWDLDSGAVETGPAMRLVVD</sequence>
<proteinExistence type="inferred from homology"/>
<evidence type="ECO:0000256" key="4">
    <source>
        <dbReference type="ARBA" id="ARBA00022989"/>
    </source>
</evidence>
<dbReference type="EMBL" id="JAQQWE010000006">
    <property type="protein sequence ID" value="KAK7948452.1"/>
    <property type="molecule type" value="Genomic_DNA"/>
</dbReference>
<gene>
    <name evidence="7" type="ORF">PG986_009338</name>
</gene>
<accession>A0ABR1Q7D6</accession>
<keyword evidence="3" id="KW-0812">Transmembrane</keyword>
<evidence type="ECO:0000259" key="6">
    <source>
        <dbReference type="Pfam" id="PF04884"/>
    </source>
</evidence>
<evidence type="ECO:0000256" key="2">
    <source>
        <dbReference type="ARBA" id="ARBA00007558"/>
    </source>
</evidence>
<dbReference type="GeneID" id="92078622"/>
<comment type="similarity">
    <text evidence="2">Belongs to the RUS1 family.</text>
</comment>
<comment type="subcellular location">
    <subcellularLocation>
        <location evidence="1">Membrane</location>
    </subcellularLocation>
</comment>